<protein>
    <recommendedName>
        <fullName evidence="5">HAD family hydrolase</fullName>
    </recommendedName>
</protein>
<dbReference type="NCBIfam" id="TIGR01549">
    <property type="entry name" value="HAD-SF-IA-v1"/>
    <property type="match status" value="1"/>
</dbReference>
<dbReference type="InterPro" id="IPR006439">
    <property type="entry name" value="HAD-SF_hydro_IA"/>
</dbReference>
<evidence type="ECO:0008006" key="5">
    <source>
        <dbReference type="Google" id="ProtNLM"/>
    </source>
</evidence>
<reference evidence="3" key="2">
    <citation type="submission" date="2015-05" db="EMBL/GenBank/DDBJ databases">
        <authorList>
            <consortium name="Pathogen Informatics"/>
        </authorList>
    </citation>
    <scope>NUCLEOTIDE SEQUENCE [LARGE SCALE GENOMIC DNA]</scope>
    <source>
        <strain evidence="3">L1-83</strain>
    </source>
</reference>
<dbReference type="RefSeq" id="WP_055039776.1">
    <property type="nucleotide sequence ID" value="NZ_CVRS01000074.1"/>
</dbReference>
<organism evidence="1 3">
    <name type="scientific">Roseburia inulinivorans</name>
    <dbReference type="NCBI Taxonomy" id="360807"/>
    <lineage>
        <taxon>Bacteria</taxon>
        <taxon>Bacillati</taxon>
        <taxon>Bacillota</taxon>
        <taxon>Clostridia</taxon>
        <taxon>Lachnospirales</taxon>
        <taxon>Lachnospiraceae</taxon>
        <taxon>Roseburia</taxon>
    </lineage>
</organism>
<dbReference type="SUPFAM" id="SSF56784">
    <property type="entry name" value="HAD-like"/>
    <property type="match status" value="1"/>
</dbReference>
<evidence type="ECO:0000313" key="3">
    <source>
        <dbReference type="Proteomes" id="UP000049828"/>
    </source>
</evidence>
<dbReference type="Gene3D" id="1.10.150.400">
    <property type="match status" value="1"/>
</dbReference>
<evidence type="ECO:0000313" key="1">
    <source>
        <dbReference type="EMBL" id="CRL38958.1"/>
    </source>
</evidence>
<evidence type="ECO:0000313" key="4">
    <source>
        <dbReference type="Proteomes" id="UP000266391"/>
    </source>
</evidence>
<reference evidence="2 4" key="3">
    <citation type="submission" date="2018-08" db="EMBL/GenBank/DDBJ databases">
        <title>A genome reference for cultivated species of the human gut microbiota.</title>
        <authorList>
            <person name="Zou Y."/>
            <person name="Xue W."/>
            <person name="Luo G."/>
        </authorList>
    </citation>
    <scope>NUCLEOTIDE SEQUENCE [LARGE SCALE GENOMIC DNA]</scope>
    <source>
        <strain evidence="2 4">AM32-8LB</strain>
    </source>
</reference>
<dbReference type="AlphaFoldDB" id="A0A0M6WRA4"/>
<dbReference type="InterPro" id="IPR036412">
    <property type="entry name" value="HAD-like_sf"/>
</dbReference>
<reference evidence="1" key="1">
    <citation type="submission" date="2015-05" db="EMBL/GenBank/DDBJ databases">
        <authorList>
            <person name="Wang D.B."/>
            <person name="Wang M."/>
        </authorList>
    </citation>
    <scope>NUCLEOTIDE SEQUENCE [LARGE SCALE GENOMIC DNA]</scope>
    <source>
        <strain evidence="1">L1-83</strain>
    </source>
</reference>
<proteinExistence type="predicted"/>
<dbReference type="EMBL" id="QSIQ01000003">
    <property type="protein sequence ID" value="RHD05356.1"/>
    <property type="molecule type" value="Genomic_DNA"/>
</dbReference>
<evidence type="ECO:0000313" key="2">
    <source>
        <dbReference type="EMBL" id="RHD05356.1"/>
    </source>
</evidence>
<dbReference type="EMBL" id="CVRS01000074">
    <property type="protein sequence ID" value="CRL38958.1"/>
    <property type="molecule type" value="Genomic_DNA"/>
</dbReference>
<name>A0A0M6WRA4_9FIRM</name>
<gene>
    <name evidence="2" type="ORF">DW813_03170</name>
    <name evidence="1" type="ORF">RIL183_23711</name>
</gene>
<dbReference type="Proteomes" id="UP000266391">
    <property type="component" value="Unassembled WGS sequence"/>
</dbReference>
<dbReference type="InterPro" id="IPR023214">
    <property type="entry name" value="HAD_sf"/>
</dbReference>
<accession>A0A0M6WRA4</accession>
<dbReference type="Proteomes" id="UP000049828">
    <property type="component" value="Unassembled WGS sequence"/>
</dbReference>
<sequence length="679" mass="79400">MSLRMQIYNELVNKHSGIRERYMEVHCKQTPFSKINSYFVLLWLNVRYYILKDWTLDYIKIVRENEQKNLKTDVPESLFTTEYSATHILEAVKDYDIISFDIFDTLIFRPFSAPTDLFDYLAEEIGILDFKSVRIVQEWKARQDKFAVSGSYEVTLEEIWNRIECETGYPAGKGRNLEEELEQRFCYANPVMQTVFKELQRRKKTIIITSDMYLSEDFLEKLLAQNGYSGIQKLYISSEYTAGKSDGTIYEYVKEDFEKEKIIHIGDNEISDITNAKKAGLAVFYYPNVNKHSKAYRAYDMSLMVGAAYRGIVNNHMYCGNNSYSMEYEYGYIYGGLFVLGYCTFIHDYYKKNGIDKILFLSRDGDIIKQVYNKLYQEDSTEYAYWSRKAATKLMAEDDRHDYFRRFIEHKVNQQYKIAEILEAMELQELGRELVGLDVSEYLTDSNQSKLRKFIESKWECVIKKYKEQHKAAKRYYEDILTGCKRAVAVDIGWAGSGAMTLRHLVEQEWYIPCEIIGLIAGTNTVHNSEPDASEPFLQSGKLVAYLYSQSHNRDLLKKHDPNKDYNVFWELLLSSPTPQFSGFQSGNACREKTEDRYLPDLDITLQFGKYDANQEGIKEIQQGILDFAADYKEHFKDFPYMFNISGRDAYAPMLVAASHNEKYLKAIEKKFDLEINVN</sequence>
<dbReference type="Gene3D" id="3.40.50.1000">
    <property type="entry name" value="HAD superfamily/HAD-like"/>
    <property type="match status" value="1"/>
</dbReference>
<keyword evidence="3" id="KW-1185">Reference proteome</keyword>
<dbReference type="OrthoDB" id="9816564at2"/>